<protein>
    <recommendedName>
        <fullName evidence="3">Lipoprotein</fullName>
    </recommendedName>
</protein>
<dbReference type="RefSeq" id="WP_186967937.1">
    <property type="nucleotide sequence ID" value="NZ_JACOOE010000008.1"/>
</dbReference>
<comment type="caution">
    <text evidence="1">The sequence shown here is derived from an EMBL/GenBank/DDBJ whole genome shotgun (WGS) entry which is preliminary data.</text>
</comment>
<dbReference type="Proteomes" id="UP000600600">
    <property type="component" value="Unassembled WGS sequence"/>
</dbReference>
<sequence length="240" mass="27887">MKKVSLLLLIILLTIGCNQKPKEQVVSQESNPQLTAAEIRNKEIQDSLKKVRNDSLALIAWGDVKFGMNMKEALATEIFKGGNKYDESITMEFERERNFKRAFGLNNLAAFWGKFKENELHRIYIDSYNPTANGINDLVSDCDIFIKNFTEKYGEPSYKKSKVNISEFNSGEEFEYAKFQIGDKTITIVLGELSSEVKFYYHVYVDNSKFPQKKHVMTEKEKREVRKQMEDTEKIRNNSF</sequence>
<accession>A0ABR7CED0</accession>
<organism evidence="1 2">
    <name type="scientific">Bacteroides difficilis</name>
    <dbReference type="NCBI Taxonomy" id="2763021"/>
    <lineage>
        <taxon>Bacteria</taxon>
        <taxon>Pseudomonadati</taxon>
        <taxon>Bacteroidota</taxon>
        <taxon>Bacteroidia</taxon>
        <taxon>Bacteroidales</taxon>
        <taxon>Bacteroidaceae</taxon>
        <taxon>Bacteroides</taxon>
    </lineage>
</organism>
<dbReference type="EMBL" id="JACOOE010000008">
    <property type="protein sequence ID" value="MBC5606125.1"/>
    <property type="molecule type" value="Genomic_DNA"/>
</dbReference>
<evidence type="ECO:0000313" key="2">
    <source>
        <dbReference type="Proteomes" id="UP000600600"/>
    </source>
</evidence>
<evidence type="ECO:0008006" key="3">
    <source>
        <dbReference type="Google" id="ProtNLM"/>
    </source>
</evidence>
<dbReference type="PROSITE" id="PS51257">
    <property type="entry name" value="PROKAR_LIPOPROTEIN"/>
    <property type="match status" value="1"/>
</dbReference>
<reference evidence="1 2" key="1">
    <citation type="submission" date="2020-08" db="EMBL/GenBank/DDBJ databases">
        <title>Genome public.</title>
        <authorList>
            <person name="Liu C."/>
            <person name="Sun Q."/>
        </authorList>
    </citation>
    <scope>NUCLEOTIDE SEQUENCE [LARGE SCALE GENOMIC DNA]</scope>
    <source>
        <strain evidence="1 2">M27</strain>
    </source>
</reference>
<name>A0ABR7CED0_9BACE</name>
<gene>
    <name evidence="1" type="ORF">H8S67_15810</name>
</gene>
<keyword evidence="2" id="KW-1185">Reference proteome</keyword>
<evidence type="ECO:0000313" key="1">
    <source>
        <dbReference type="EMBL" id="MBC5606125.1"/>
    </source>
</evidence>
<proteinExistence type="predicted"/>